<evidence type="ECO:0000259" key="2">
    <source>
        <dbReference type="Pfam" id="PF01425"/>
    </source>
</evidence>
<dbReference type="InterPro" id="IPR023631">
    <property type="entry name" value="Amidase_dom"/>
</dbReference>
<name>A0A3A8AZ27_9RHOB</name>
<dbReference type="InterPro" id="IPR036928">
    <property type="entry name" value="AS_sf"/>
</dbReference>
<evidence type="ECO:0000313" key="4">
    <source>
        <dbReference type="Proteomes" id="UP000281128"/>
    </source>
</evidence>
<comment type="similarity">
    <text evidence="1">Belongs to the amidase family.</text>
</comment>
<reference evidence="3 4" key="1">
    <citation type="submission" date="2018-09" db="EMBL/GenBank/DDBJ databases">
        <title>Roseovarius spongiae sp. nov., isolated from a marine sponge.</title>
        <authorList>
            <person name="Zhuang L."/>
            <person name="Luo L."/>
        </authorList>
    </citation>
    <scope>NUCLEOTIDE SEQUENCE [LARGE SCALE GENOMIC DNA]</scope>
    <source>
        <strain evidence="3 4">HN-E21</strain>
    </source>
</reference>
<dbReference type="EMBL" id="RAPE01000001">
    <property type="protein sequence ID" value="RKF16809.1"/>
    <property type="molecule type" value="Genomic_DNA"/>
</dbReference>
<dbReference type="RefSeq" id="WP_121164178.1">
    <property type="nucleotide sequence ID" value="NZ_RAPE01000001.1"/>
</dbReference>
<dbReference type="OrthoDB" id="9777859at2"/>
<dbReference type="GO" id="GO:0003824">
    <property type="term" value="F:catalytic activity"/>
    <property type="evidence" value="ECO:0007669"/>
    <property type="project" value="InterPro"/>
</dbReference>
<dbReference type="InterPro" id="IPR000120">
    <property type="entry name" value="Amidase"/>
</dbReference>
<keyword evidence="4" id="KW-1185">Reference proteome</keyword>
<dbReference type="PANTHER" id="PTHR11895">
    <property type="entry name" value="TRANSAMIDASE"/>
    <property type="match status" value="1"/>
</dbReference>
<evidence type="ECO:0000313" key="3">
    <source>
        <dbReference type="EMBL" id="RKF16809.1"/>
    </source>
</evidence>
<evidence type="ECO:0000256" key="1">
    <source>
        <dbReference type="ARBA" id="ARBA00009199"/>
    </source>
</evidence>
<dbReference type="Proteomes" id="UP000281128">
    <property type="component" value="Unassembled WGS sequence"/>
</dbReference>
<feature type="domain" description="Amidase" evidence="2">
    <location>
        <begin position="23"/>
        <end position="441"/>
    </location>
</feature>
<organism evidence="3 4">
    <name type="scientific">Roseovarius spongiae</name>
    <dbReference type="NCBI Taxonomy" id="2320272"/>
    <lineage>
        <taxon>Bacteria</taxon>
        <taxon>Pseudomonadati</taxon>
        <taxon>Pseudomonadota</taxon>
        <taxon>Alphaproteobacteria</taxon>
        <taxon>Rhodobacterales</taxon>
        <taxon>Roseobacteraceae</taxon>
        <taxon>Roseovarius</taxon>
    </lineage>
</organism>
<dbReference type="Pfam" id="PF01425">
    <property type="entry name" value="Amidase"/>
    <property type="match status" value="1"/>
</dbReference>
<dbReference type="Gene3D" id="3.90.1300.10">
    <property type="entry name" value="Amidase signature (AS) domain"/>
    <property type="match status" value="1"/>
</dbReference>
<dbReference type="SUPFAM" id="SSF75304">
    <property type="entry name" value="Amidase signature (AS) enzymes"/>
    <property type="match status" value="1"/>
</dbReference>
<sequence length="472" mass="49624">MSIPTTAAAIARAVARGEVSATEAVEAALARAEEIAPLNAFTVIDRDGALDAARRIDAGEGGGERPLLGVPFAAKDFTPTKGHPTTRGSWSTGDAATDFDPAYVRRLKAAGAVLIGKTTTPEFAYSGFTHSPRWGVTRNPYDADRTPGGSSGGAAVAVATGCVPIAEGTDMGGSVRIPAALCGLVGLKPSLGRIPMDILPLGSDVISHFGPLATSVEEAALFLSVTQGPDDADILSQPDPGPVYPVAPAERPRLALSVDLGYYHVDPGVRERIEAAAEALRDAGATVDVVNPGWSRALNDDWLALWGVVLAAAWGDALDGYRDRMDPEVVALMEAGRKVSGVEVRRLEATRHRLWADLAKLFGRYDALLTPTCPVTAQRVDADDSDYDAPDAEGRYRGIDMTSPFNLVGECPALSVPVGLADGLPVGMQVVGPRFSDAEVLRIGRLIEQSVPATPPPDWRARMQSATVTRSF</sequence>
<dbReference type="PANTHER" id="PTHR11895:SF7">
    <property type="entry name" value="GLUTAMYL-TRNA(GLN) AMIDOTRANSFERASE SUBUNIT A, MITOCHONDRIAL"/>
    <property type="match status" value="1"/>
</dbReference>
<dbReference type="AlphaFoldDB" id="A0A3A8AZ27"/>
<comment type="caution">
    <text evidence="3">The sequence shown here is derived from an EMBL/GenBank/DDBJ whole genome shotgun (WGS) entry which is preliminary data.</text>
</comment>
<dbReference type="InterPro" id="IPR020556">
    <property type="entry name" value="Amidase_CS"/>
</dbReference>
<dbReference type="PROSITE" id="PS00571">
    <property type="entry name" value="AMIDASES"/>
    <property type="match status" value="1"/>
</dbReference>
<protein>
    <submittedName>
        <fullName evidence="3">Amidase</fullName>
    </submittedName>
</protein>
<proteinExistence type="inferred from homology"/>
<accession>A0A3A8AZ27</accession>
<gene>
    <name evidence="3" type="ORF">D6850_04525</name>
</gene>